<name>A0AAD1UCQ4_EUPCR</name>
<organism evidence="2 3">
    <name type="scientific">Euplotes crassus</name>
    <dbReference type="NCBI Taxonomy" id="5936"/>
    <lineage>
        <taxon>Eukaryota</taxon>
        <taxon>Sar</taxon>
        <taxon>Alveolata</taxon>
        <taxon>Ciliophora</taxon>
        <taxon>Intramacronucleata</taxon>
        <taxon>Spirotrichea</taxon>
        <taxon>Hypotrichia</taxon>
        <taxon>Euplotida</taxon>
        <taxon>Euplotidae</taxon>
        <taxon>Moneuplotes</taxon>
    </lineage>
</organism>
<protein>
    <submittedName>
        <fullName evidence="2">Uncharacterized protein</fullName>
    </submittedName>
</protein>
<accession>A0AAD1UCQ4</accession>
<dbReference type="EMBL" id="CAMPGE010007487">
    <property type="protein sequence ID" value="CAI2366404.1"/>
    <property type="molecule type" value="Genomic_DNA"/>
</dbReference>
<keyword evidence="3" id="KW-1185">Reference proteome</keyword>
<proteinExistence type="predicted"/>
<gene>
    <name evidence="2" type="ORF">ECRASSUSDP1_LOCUS7677</name>
</gene>
<sequence>MSNLVDPLKVGAYGVKRPLEEKQDKIKELEANHKRYYPIDNHGQLDEWGAVIKYQEEQYKNEMEKKRLERKQHQQQYFAELSKGIEDKKRHNNFDKMVHDNDASAMLNKQREVQLLQRGLQERQNEDKAMLGQIYQTQIDQKNKRLNNELQMEKELERMQIERVKGIDPDAYNRMRKEAYQKEVREDLEQRKKMKQYEESMRMNSVRESKKMIDDYSRKELQNEQEYKRKFAKFDQGMINRQKNYSNYVIKPTLEKQSKLDLIENKNVTLYNQKRAENELEREAWRKAQLMSTVTEQKNQMSEHHKMKGLDSEFRKLETQNTSARVNEINTFDQMLKEDKKKRQNMYREMLSNQIQYNKNLKAMGNMTYVEKKMNRADLRAYKHYGAVPKDEKASSKKSLTYEEQQRRLDAYGYGRYISKAPSVNVIENYNDSAAFGRGSKNMQGLNKSYTVEAQPYRDTTKKRDLSAAPRSRRHMNSSRGLASERSLRNAGAVSVSQERKPAGSPSGIYQYTNQVL</sequence>
<evidence type="ECO:0000313" key="3">
    <source>
        <dbReference type="Proteomes" id="UP001295684"/>
    </source>
</evidence>
<feature type="compositionally biased region" description="Polar residues" evidence="1">
    <location>
        <begin position="508"/>
        <end position="517"/>
    </location>
</feature>
<feature type="region of interest" description="Disordered" evidence="1">
    <location>
        <begin position="450"/>
        <end position="517"/>
    </location>
</feature>
<evidence type="ECO:0000313" key="2">
    <source>
        <dbReference type="EMBL" id="CAI2366404.1"/>
    </source>
</evidence>
<comment type="caution">
    <text evidence="2">The sequence shown here is derived from an EMBL/GenBank/DDBJ whole genome shotgun (WGS) entry which is preliminary data.</text>
</comment>
<evidence type="ECO:0000256" key="1">
    <source>
        <dbReference type="SAM" id="MobiDB-lite"/>
    </source>
</evidence>
<dbReference type="AlphaFoldDB" id="A0AAD1UCQ4"/>
<reference evidence="2" key="1">
    <citation type="submission" date="2023-07" db="EMBL/GenBank/DDBJ databases">
        <authorList>
            <consortium name="AG Swart"/>
            <person name="Singh M."/>
            <person name="Singh A."/>
            <person name="Seah K."/>
            <person name="Emmerich C."/>
        </authorList>
    </citation>
    <scope>NUCLEOTIDE SEQUENCE</scope>
    <source>
        <strain evidence="2">DP1</strain>
    </source>
</reference>
<dbReference type="Proteomes" id="UP001295684">
    <property type="component" value="Unassembled WGS sequence"/>
</dbReference>